<dbReference type="Proteomes" id="UP000632222">
    <property type="component" value="Unassembled WGS sequence"/>
</dbReference>
<gene>
    <name evidence="2" type="ORF">GCM10008938_12100</name>
</gene>
<keyword evidence="1" id="KW-1133">Transmembrane helix</keyword>
<protein>
    <submittedName>
        <fullName evidence="2">Amino acid transporter</fullName>
    </submittedName>
</protein>
<keyword evidence="1" id="KW-0812">Transmembrane</keyword>
<proteinExistence type="predicted"/>
<name>A0ABQ2CYZ2_9DEIO</name>
<dbReference type="Gene3D" id="1.20.1740.10">
    <property type="entry name" value="Amino acid/polyamine transporter I"/>
    <property type="match status" value="1"/>
</dbReference>
<feature type="transmembrane region" description="Helical" evidence="1">
    <location>
        <begin position="74"/>
        <end position="96"/>
    </location>
</feature>
<keyword evidence="1" id="KW-0472">Membrane</keyword>
<organism evidence="2 3">
    <name type="scientific">Deinococcus roseus</name>
    <dbReference type="NCBI Taxonomy" id="392414"/>
    <lineage>
        <taxon>Bacteria</taxon>
        <taxon>Thermotogati</taxon>
        <taxon>Deinococcota</taxon>
        <taxon>Deinococci</taxon>
        <taxon>Deinococcales</taxon>
        <taxon>Deinococcaceae</taxon>
        <taxon>Deinococcus</taxon>
    </lineage>
</organism>
<feature type="transmembrane region" description="Helical" evidence="1">
    <location>
        <begin position="356"/>
        <end position="378"/>
    </location>
</feature>
<feature type="transmembrane region" description="Helical" evidence="1">
    <location>
        <begin position="235"/>
        <end position="258"/>
    </location>
</feature>
<feature type="transmembrane region" description="Helical" evidence="1">
    <location>
        <begin position="116"/>
        <end position="134"/>
    </location>
</feature>
<sequence>MCLTGVDYFSTLGYQPGIAALAAGALSPFATLVLVIVTLFGALPMYRRVAEESPHGDGSISMLERLLSFWQEKFLVLILIGFALTGFIITITLSAADATAHIVENPLVPHWMDQPVAVTLILIGLLGGIFLKGFKEAIGIAILLVGLYLVLSGVVIVNGFMEIARHPEVWQNWKQAVFSSHSWLSIFGTSFLLFPNLALGLSGFETGVLVMPQIQGRSSDTSEKPVGRIQNGKKLLTTAALIMSVLLLCSSLVTTLLIPAAAFKTGGEANGRALAYLAHEHLGPIFATAYDISTILILWFAGASAMAGLLNIVPRYLPKYGMAPEWTLASRPLVLIFTLIAFVVTIIFKADVNAQAAAYATGVLALMGSAAVATTLSAKHKSQRLLMGFFAAVTVIFAYTIAVNLYQDLGGLKIAGFFILLITFTSLISRVFRATELRVSEVTLDEDARRFVREEARHNHGRIRIIANRKNAGDEREYRLKEAQVRDDTHIPEDDVVLFLEISIDDASDFAHRLDLYGVQVGPHRILRGTSSSIPNALAAALLHIRDETGRIPHIYFGWTEGNPVLYLLRFMLFGEGDIAPVTREILRKAEPDPRHRPYVHVGG</sequence>
<feature type="transmembrane region" description="Helical" evidence="1">
    <location>
        <begin position="181"/>
        <end position="214"/>
    </location>
</feature>
<feature type="transmembrane region" description="Helical" evidence="1">
    <location>
        <begin position="141"/>
        <end position="161"/>
    </location>
</feature>
<reference evidence="3" key="1">
    <citation type="journal article" date="2019" name="Int. J. Syst. Evol. Microbiol.">
        <title>The Global Catalogue of Microorganisms (GCM) 10K type strain sequencing project: providing services to taxonomists for standard genome sequencing and annotation.</title>
        <authorList>
            <consortium name="The Broad Institute Genomics Platform"/>
            <consortium name="The Broad Institute Genome Sequencing Center for Infectious Disease"/>
            <person name="Wu L."/>
            <person name="Ma J."/>
        </authorList>
    </citation>
    <scope>NUCLEOTIDE SEQUENCE [LARGE SCALE GENOMIC DNA]</scope>
    <source>
        <strain evidence="3">JCM 14370</strain>
    </source>
</reference>
<feature type="transmembrane region" description="Helical" evidence="1">
    <location>
        <begin position="385"/>
        <end position="406"/>
    </location>
</feature>
<keyword evidence="3" id="KW-1185">Reference proteome</keyword>
<feature type="transmembrane region" description="Helical" evidence="1">
    <location>
        <begin position="292"/>
        <end position="313"/>
    </location>
</feature>
<feature type="transmembrane region" description="Helical" evidence="1">
    <location>
        <begin position="412"/>
        <end position="432"/>
    </location>
</feature>
<evidence type="ECO:0000313" key="2">
    <source>
        <dbReference type="EMBL" id="GGJ27597.1"/>
    </source>
</evidence>
<dbReference type="EMBL" id="BMOD01000003">
    <property type="protein sequence ID" value="GGJ27597.1"/>
    <property type="molecule type" value="Genomic_DNA"/>
</dbReference>
<evidence type="ECO:0000256" key="1">
    <source>
        <dbReference type="SAM" id="Phobius"/>
    </source>
</evidence>
<comment type="caution">
    <text evidence="2">The sequence shown here is derived from an EMBL/GenBank/DDBJ whole genome shotgun (WGS) entry which is preliminary data.</text>
</comment>
<accession>A0ABQ2CYZ2</accession>
<evidence type="ECO:0000313" key="3">
    <source>
        <dbReference type="Proteomes" id="UP000632222"/>
    </source>
</evidence>
<feature type="transmembrane region" description="Helical" evidence="1">
    <location>
        <begin position="18"/>
        <end position="43"/>
    </location>
</feature>
<feature type="transmembrane region" description="Helical" evidence="1">
    <location>
        <begin position="333"/>
        <end position="350"/>
    </location>
</feature>